<organism evidence="1 2">
    <name type="scientific">Parabacteroides johnsonii</name>
    <dbReference type="NCBI Taxonomy" id="387661"/>
    <lineage>
        <taxon>Bacteria</taxon>
        <taxon>Pseudomonadati</taxon>
        <taxon>Bacteroidota</taxon>
        <taxon>Bacteroidia</taxon>
        <taxon>Bacteroidales</taxon>
        <taxon>Tannerellaceae</taxon>
        <taxon>Parabacteroides</taxon>
    </lineage>
</organism>
<name>A0A9Q5SRB1_9BACT</name>
<accession>A0A9Q5SRB1</accession>
<comment type="caution">
    <text evidence="1">The sequence shown here is derived from an EMBL/GenBank/DDBJ whole genome shotgun (WGS) entry which is preliminary data.</text>
</comment>
<gene>
    <name evidence="1" type="ORF">B5F96_09090</name>
</gene>
<protein>
    <submittedName>
        <fullName evidence="1">Uncharacterized protein</fullName>
    </submittedName>
</protein>
<reference evidence="2" key="1">
    <citation type="submission" date="2017-04" db="EMBL/GenBank/DDBJ databases">
        <title>Function of individual gut microbiota members based on whole genome sequencing of pure cultures obtained from chicken caecum.</title>
        <authorList>
            <person name="Medvecky M."/>
            <person name="Cejkova D."/>
            <person name="Polansky O."/>
            <person name="Karasova D."/>
            <person name="Kubasova T."/>
            <person name="Cizek A."/>
            <person name="Rychlik I."/>
        </authorList>
    </citation>
    <scope>NUCLEOTIDE SEQUENCE [LARGE SCALE GENOMIC DNA]</scope>
    <source>
        <strain evidence="2">An42</strain>
    </source>
</reference>
<proteinExistence type="predicted"/>
<dbReference type="Proteomes" id="UP000195975">
    <property type="component" value="Unassembled WGS sequence"/>
</dbReference>
<sequence length="65" mass="7792">MNIQKIYQLRQSPISKRELTVSPPHLIHLPAKWQTQKQILNIDRINHTYDIFTNHKKRSNFINNA</sequence>
<evidence type="ECO:0000313" key="1">
    <source>
        <dbReference type="EMBL" id="OUO05192.1"/>
    </source>
</evidence>
<evidence type="ECO:0000313" key="2">
    <source>
        <dbReference type="Proteomes" id="UP000195975"/>
    </source>
</evidence>
<dbReference type="AlphaFoldDB" id="A0A9Q5SRB1"/>
<dbReference type="EMBL" id="NFIJ01000008">
    <property type="protein sequence ID" value="OUO05192.1"/>
    <property type="molecule type" value="Genomic_DNA"/>
</dbReference>